<keyword evidence="1" id="KW-0472">Membrane</keyword>
<feature type="transmembrane region" description="Helical" evidence="1">
    <location>
        <begin position="20"/>
        <end position="44"/>
    </location>
</feature>
<organism evidence="2 3">
    <name type="scientific">Daphnia magna</name>
    <dbReference type="NCBI Taxonomy" id="35525"/>
    <lineage>
        <taxon>Eukaryota</taxon>
        <taxon>Metazoa</taxon>
        <taxon>Ecdysozoa</taxon>
        <taxon>Arthropoda</taxon>
        <taxon>Crustacea</taxon>
        <taxon>Branchiopoda</taxon>
        <taxon>Diplostraca</taxon>
        <taxon>Cladocera</taxon>
        <taxon>Anomopoda</taxon>
        <taxon>Daphniidae</taxon>
        <taxon>Daphnia</taxon>
    </lineage>
</organism>
<keyword evidence="1" id="KW-0812">Transmembrane</keyword>
<reference evidence="2 3" key="1">
    <citation type="journal article" date="2023" name="Nucleic Acids Res.">
        <title>The hologenome of Daphnia magna reveals possible DNA methylation and microbiome-mediated evolution of the host genome.</title>
        <authorList>
            <person name="Chaturvedi A."/>
            <person name="Li X."/>
            <person name="Dhandapani V."/>
            <person name="Marshall H."/>
            <person name="Kissane S."/>
            <person name="Cuenca-Cambronero M."/>
            <person name="Asole G."/>
            <person name="Calvet F."/>
            <person name="Ruiz-Romero M."/>
            <person name="Marangio P."/>
            <person name="Guigo R."/>
            <person name="Rago D."/>
            <person name="Mirbahai L."/>
            <person name="Eastwood N."/>
            <person name="Colbourne J.K."/>
            <person name="Zhou J."/>
            <person name="Mallon E."/>
            <person name="Orsini L."/>
        </authorList>
    </citation>
    <scope>NUCLEOTIDE SEQUENCE [LARGE SCALE GENOMIC DNA]</scope>
    <source>
        <strain evidence="2">LRV0_1</strain>
    </source>
</reference>
<name>A0ABQ9ZHD4_9CRUS</name>
<accession>A0ABQ9ZHD4</accession>
<dbReference type="Proteomes" id="UP001234178">
    <property type="component" value="Unassembled WGS sequence"/>
</dbReference>
<protein>
    <submittedName>
        <fullName evidence="2">Uncharacterized protein</fullName>
    </submittedName>
</protein>
<keyword evidence="3" id="KW-1185">Reference proteome</keyword>
<evidence type="ECO:0000313" key="3">
    <source>
        <dbReference type="Proteomes" id="UP001234178"/>
    </source>
</evidence>
<comment type="caution">
    <text evidence="2">The sequence shown here is derived from an EMBL/GenBank/DDBJ whole genome shotgun (WGS) entry which is preliminary data.</text>
</comment>
<proteinExistence type="predicted"/>
<gene>
    <name evidence="2" type="ORF">OUZ56_021435</name>
</gene>
<keyword evidence="1" id="KW-1133">Transmembrane helix</keyword>
<evidence type="ECO:0000313" key="2">
    <source>
        <dbReference type="EMBL" id="KAK4012335.1"/>
    </source>
</evidence>
<sequence>MVAESFVIIAQTVPKKVKAVLTTSIAICTFAPAVFPLVFAWPVVQSVRKGTVTVFEVRHKTKSFSAENFTVSVIPSWLVTSKIHRRSLPHPITGVFPGPMLLPIQNRPLVQDQNRTSARVISNLSRQTLSISVMPILHMYFGRTPASSVDPGLIYQYWHNKNGQEHWRAVFIRDNFISSGITEMDKVWRLKLELTRADVRFRYAANNGARQHWTNIQHSNIKN</sequence>
<evidence type="ECO:0000256" key="1">
    <source>
        <dbReference type="SAM" id="Phobius"/>
    </source>
</evidence>
<dbReference type="EMBL" id="JAOYFB010000003">
    <property type="protein sequence ID" value="KAK4012335.1"/>
    <property type="molecule type" value="Genomic_DNA"/>
</dbReference>